<keyword evidence="3" id="KW-1185">Reference proteome</keyword>
<proteinExistence type="predicted"/>
<dbReference type="EMBL" id="JANPWB010000011">
    <property type="protein sequence ID" value="KAJ1131697.1"/>
    <property type="molecule type" value="Genomic_DNA"/>
</dbReference>
<dbReference type="Proteomes" id="UP001066276">
    <property type="component" value="Chromosome 7"/>
</dbReference>
<evidence type="ECO:0000256" key="1">
    <source>
        <dbReference type="SAM" id="MobiDB-lite"/>
    </source>
</evidence>
<dbReference type="AlphaFoldDB" id="A0AAV7PTR4"/>
<gene>
    <name evidence="2" type="ORF">NDU88_010031</name>
</gene>
<organism evidence="2 3">
    <name type="scientific">Pleurodeles waltl</name>
    <name type="common">Iberian ribbed newt</name>
    <dbReference type="NCBI Taxonomy" id="8319"/>
    <lineage>
        <taxon>Eukaryota</taxon>
        <taxon>Metazoa</taxon>
        <taxon>Chordata</taxon>
        <taxon>Craniata</taxon>
        <taxon>Vertebrata</taxon>
        <taxon>Euteleostomi</taxon>
        <taxon>Amphibia</taxon>
        <taxon>Batrachia</taxon>
        <taxon>Caudata</taxon>
        <taxon>Salamandroidea</taxon>
        <taxon>Salamandridae</taxon>
        <taxon>Pleurodelinae</taxon>
        <taxon>Pleurodeles</taxon>
    </lineage>
</organism>
<protein>
    <submittedName>
        <fullName evidence="2">Uncharacterized protein</fullName>
    </submittedName>
</protein>
<sequence>MEFSCMFPGGAGADPEDTVSGKSPARREQPGARTHMSRREKRGARQKDVQSTEASGFPPGPGPTRLDG</sequence>
<reference evidence="2" key="1">
    <citation type="journal article" date="2022" name="bioRxiv">
        <title>Sequencing and chromosome-scale assembly of the giantPleurodeles waltlgenome.</title>
        <authorList>
            <person name="Brown T."/>
            <person name="Elewa A."/>
            <person name="Iarovenko S."/>
            <person name="Subramanian E."/>
            <person name="Araus A.J."/>
            <person name="Petzold A."/>
            <person name="Susuki M."/>
            <person name="Suzuki K.-i.T."/>
            <person name="Hayashi T."/>
            <person name="Toyoda A."/>
            <person name="Oliveira C."/>
            <person name="Osipova E."/>
            <person name="Leigh N.D."/>
            <person name="Simon A."/>
            <person name="Yun M.H."/>
        </authorList>
    </citation>
    <scope>NUCLEOTIDE SEQUENCE</scope>
    <source>
        <strain evidence="2">20211129_DDA</strain>
        <tissue evidence="2">Liver</tissue>
    </source>
</reference>
<accession>A0AAV7PTR4</accession>
<comment type="caution">
    <text evidence="2">The sequence shown here is derived from an EMBL/GenBank/DDBJ whole genome shotgun (WGS) entry which is preliminary data.</text>
</comment>
<evidence type="ECO:0000313" key="3">
    <source>
        <dbReference type="Proteomes" id="UP001066276"/>
    </source>
</evidence>
<evidence type="ECO:0000313" key="2">
    <source>
        <dbReference type="EMBL" id="KAJ1131697.1"/>
    </source>
</evidence>
<feature type="region of interest" description="Disordered" evidence="1">
    <location>
        <begin position="1"/>
        <end position="68"/>
    </location>
</feature>
<name>A0AAV7PTR4_PLEWA</name>